<dbReference type="PANTHER" id="PTHR16515">
    <property type="entry name" value="PR DOMAIN ZINC FINGER PROTEIN"/>
    <property type="match status" value="1"/>
</dbReference>
<dbReference type="PANTHER" id="PTHR16515:SF49">
    <property type="entry name" value="GASTRULA ZINC FINGER PROTEIN XLCGF49.1-LIKE-RELATED"/>
    <property type="match status" value="1"/>
</dbReference>
<dbReference type="AlphaFoldDB" id="A0AAV2TIC1"/>
<organism evidence="10 11">
    <name type="scientific">Calicophoron daubneyi</name>
    <name type="common">Rumen fluke</name>
    <name type="synonym">Paramphistomum daubneyi</name>
    <dbReference type="NCBI Taxonomy" id="300641"/>
    <lineage>
        <taxon>Eukaryota</taxon>
        <taxon>Metazoa</taxon>
        <taxon>Spiralia</taxon>
        <taxon>Lophotrochozoa</taxon>
        <taxon>Platyhelminthes</taxon>
        <taxon>Trematoda</taxon>
        <taxon>Digenea</taxon>
        <taxon>Plagiorchiida</taxon>
        <taxon>Pronocephalata</taxon>
        <taxon>Paramphistomoidea</taxon>
        <taxon>Paramphistomidae</taxon>
        <taxon>Calicophoron</taxon>
    </lineage>
</organism>
<keyword evidence="5" id="KW-0862">Zinc</keyword>
<accession>A0AAV2TIC1</accession>
<dbReference type="EMBL" id="CAXLJL010000279">
    <property type="protein sequence ID" value="CAL5135934.1"/>
    <property type="molecule type" value="Genomic_DNA"/>
</dbReference>
<feature type="domain" description="C2H2-type" evidence="9">
    <location>
        <begin position="553"/>
        <end position="580"/>
    </location>
</feature>
<dbReference type="InterPro" id="IPR050331">
    <property type="entry name" value="Zinc_finger"/>
</dbReference>
<dbReference type="Proteomes" id="UP001497525">
    <property type="component" value="Unassembled WGS sequence"/>
</dbReference>
<evidence type="ECO:0000256" key="5">
    <source>
        <dbReference type="ARBA" id="ARBA00022833"/>
    </source>
</evidence>
<dbReference type="GO" id="GO:0010468">
    <property type="term" value="P:regulation of gene expression"/>
    <property type="evidence" value="ECO:0007669"/>
    <property type="project" value="TreeGrafter"/>
</dbReference>
<protein>
    <recommendedName>
        <fullName evidence="9">C2H2-type domain-containing protein</fullName>
    </recommendedName>
</protein>
<dbReference type="Pfam" id="PF00096">
    <property type="entry name" value="zf-C2H2"/>
    <property type="match status" value="2"/>
</dbReference>
<reference evidence="10" key="1">
    <citation type="submission" date="2024-06" db="EMBL/GenBank/DDBJ databases">
        <authorList>
            <person name="Liu X."/>
            <person name="Lenzi L."/>
            <person name="Haldenby T S."/>
            <person name="Uol C."/>
        </authorList>
    </citation>
    <scope>NUCLEOTIDE SEQUENCE</scope>
</reference>
<dbReference type="GO" id="GO:0008270">
    <property type="term" value="F:zinc ion binding"/>
    <property type="evidence" value="ECO:0007669"/>
    <property type="project" value="UniProtKB-KW"/>
</dbReference>
<dbReference type="SUPFAM" id="SSF57667">
    <property type="entry name" value="beta-beta-alpha zinc fingers"/>
    <property type="match status" value="2"/>
</dbReference>
<dbReference type="PROSITE" id="PS00028">
    <property type="entry name" value="ZINC_FINGER_C2H2_1"/>
    <property type="match status" value="3"/>
</dbReference>
<dbReference type="SMART" id="SM00355">
    <property type="entry name" value="ZnF_C2H2"/>
    <property type="match status" value="7"/>
</dbReference>
<feature type="region of interest" description="Disordered" evidence="8">
    <location>
        <begin position="856"/>
        <end position="903"/>
    </location>
</feature>
<keyword evidence="4 7" id="KW-0863">Zinc-finger</keyword>
<sequence>MRMNSSMLEMSYSFRSNQVSTPQITSGHPMVARLPPVYTDSAPNAPAGETPYSAPAYSATLQRPTEGWNFNPPDSTNYAVVSYIPEDDGTCVGYCSDQTPAFPGYHEPLGCNHVDGSAFPPSHEVHEGSNLSSFLTDSEFSSFPMTDPYPHCIQPAAIDTSLEQDYSFVELPGISPPGSFPPVISNSRTVPCMTQQSMLPSSSPSFDNDYFASSNGKEHDMYPSNQPTSCVTCNTEPIPVVHPYVHSVTKPSQSEDFLQVPTNNTVPGTWCGYVENGFGDCCQIDSHSWNSLTTGIMPDTMGVSPLDSCHMADSGQAYYPSYPVASENYQEVFCHVLPTPDLSVHYVNYVNHPQNVCELMDTPNRTSFETLSEHQVPVYPVDSNDITSVSGKNFAPPPPPEPFLSDFRSVPGRHVSREASVWITKSPSYFNRNNYYVPAEPPTLLNASNSSAPDPQQPITFVGHGMPDIPNQPDNIASFRTDNQLYFSAFDTEPSTLPPTSNYGNAGIGQRSLDLEQIPCSVQPADLDMRNQPSIPYSTPAAAPLTELDPSNTTCPHCSRAFSRPSHVEIHLRTHTGVRPHQCILCGRQFNQASNLRRHLNSHKSWPPTPSVSVTMSLTSRDIHTDQATLSVSSNELALRRRAVANSKHWACRFCEQNFPKYSELRAHMTQHRSRRVYACVFANCLCTFPAPDLLLAHVIEVHRNIGQDDLTCKTCGRTFLDKKKLVQHWLPRRRGLPSRCDRTKPKHKSLTQSVSNYRLGALTQAPTFALSRTRLHRCTGRRHSSATNSGSLNQVKTRIRLLTLQKPSRNRLLPNYRCPVCLSICRSLKRFRRHFTTLHSDQLVSVAQEASVLSGEVNTRSSGNSSRSPTSVAEPFPVLGPSSPQPGPNHSLPVEGQSERTNSNHVHKSTLFLLEVDNSCEIRPSCMTSTNCEQAVNGVEIAAGTLSCKFCGKGFQKMKFFTDHQLMCEQKIKERARRERLRTNRQLHFRLTDAESADCVTSTMVDDVVAPDPISSTDGVRRSLRVRSFRQLWLPKTTRAQSRRPKKISSPEKIDLSAEQPSDVTS</sequence>
<evidence type="ECO:0000256" key="2">
    <source>
        <dbReference type="ARBA" id="ARBA00022723"/>
    </source>
</evidence>
<dbReference type="PROSITE" id="PS50157">
    <property type="entry name" value="ZINC_FINGER_C2H2_2"/>
    <property type="match status" value="3"/>
</dbReference>
<name>A0AAV2TIC1_CALDB</name>
<evidence type="ECO:0000256" key="7">
    <source>
        <dbReference type="PROSITE-ProRule" id="PRU00042"/>
    </source>
</evidence>
<dbReference type="InterPro" id="IPR036236">
    <property type="entry name" value="Znf_C2H2_sf"/>
</dbReference>
<evidence type="ECO:0000256" key="6">
    <source>
        <dbReference type="ARBA" id="ARBA00023242"/>
    </source>
</evidence>
<keyword evidence="3" id="KW-0677">Repeat</keyword>
<dbReference type="FunFam" id="3.30.160.60:FF:002343">
    <property type="entry name" value="Zinc finger protein 33A"/>
    <property type="match status" value="1"/>
</dbReference>
<evidence type="ECO:0000259" key="9">
    <source>
        <dbReference type="PROSITE" id="PS50157"/>
    </source>
</evidence>
<dbReference type="Gene3D" id="3.30.160.60">
    <property type="entry name" value="Classic Zinc Finger"/>
    <property type="match status" value="3"/>
</dbReference>
<dbReference type="InterPro" id="IPR013087">
    <property type="entry name" value="Znf_C2H2_type"/>
</dbReference>
<feature type="domain" description="C2H2-type" evidence="9">
    <location>
        <begin position="581"/>
        <end position="608"/>
    </location>
</feature>
<feature type="domain" description="C2H2-type" evidence="9">
    <location>
        <begin position="650"/>
        <end position="677"/>
    </location>
</feature>
<evidence type="ECO:0000256" key="4">
    <source>
        <dbReference type="ARBA" id="ARBA00022771"/>
    </source>
</evidence>
<evidence type="ECO:0000256" key="3">
    <source>
        <dbReference type="ARBA" id="ARBA00022737"/>
    </source>
</evidence>
<feature type="region of interest" description="Disordered" evidence="8">
    <location>
        <begin position="1038"/>
        <end position="1067"/>
    </location>
</feature>
<evidence type="ECO:0000313" key="10">
    <source>
        <dbReference type="EMBL" id="CAL5135934.1"/>
    </source>
</evidence>
<gene>
    <name evidence="10" type="ORF">CDAUBV1_LOCUS10040</name>
</gene>
<comment type="subcellular location">
    <subcellularLocation>
        <location evidence="1">Nucleus</location>
    </subcellularLocation>
</comment>
<keyword evidence="6" id="KW-0539">Nucleus</keyword>
<proteinExistence type="predicted"/>
<feature type="compositionally biased region" description="Low complexity" evidence="8">
    <location>
        <begin position="859"/>
        <end position="872"/>
    </location>
</feature>
<evidence type="ECO:0000256" key="1">
    <source>
        <dbReference type="ARBA" id="ARBA00004123"/>
    </source>
</evidence>
<evidence type="ECO:0000256" key="8">
    <source>
        <dbReference type="SAM" id="MobiDB-lite"/>
    </source>
</evidence>
<evidence type="ECO:0000313" key="11">
    <source>
        <dbReference type="Proteomes" id="UP001497525"/>
    </source>
</evidence>
<comment type="caution">
    <text evidence="10">The sequence shown here is derived from an EMBL/GenBank/DDBJ whole genome shotgun (WGS) entry which is preliminary data.</text>
</comment>
<dbReference type="GO" id="GO:0005634">
    <property type="term" value="C:nucleus"/>
    <property type="evidence" value="ECO:0007669"/>
    <property type="project" value="UniProtKB-SubCell"/>
</dbReference>
<keyword evidence="2" id="KW-0479">Metal-binding</keyword>